<dbReference type="Proteomes" id="UP001165960">
    <property type="component" value="Unassembled WGS sequence"/>
</dbReference>
<comment type="caution">
    <text evidence="1">The sequence shown here is derived from an EMBL/GenBank/DDBJ whole genome shotgun (WGS) entry which is preliminary data.</text>
</comment>
<dbReference type="EMBL" id="QTSX02006565">
    <property type="protein sequence ID" value="KAJ9053041.1"/>
    <property type="molecule type" value="Genomic_DNA"/>
</dbReference>
<gene>
    <name evidence="1" type="primary">OPI1_2</name>
    <name evidence="1" type="ORF">DSO57_1028075</name>
</gene>
<evidence type="ECO:0000313" key="1">
    <source>
        <dbReference type="EMBL" id="KAJ9053041.1"/>
    </source>
</evidence>
<organism evidence="1 2">
    <name type="scientific">Entomophthora muscae</name>
    <dbReference type="NCBI Taxonomy" id="34485"/>
    <lineage>
        <taxon>Eukaryota</taxon>
        <taxon>Fungi</taxon>
        <taxon>Fungi incertae sedis</taxon>
        <taxon>Zoopagomycota</taxon>
        <taxon>Entomophthoromycotina</taxon>
        <taxon>Entomophthoromycetes</taxon>
        <taxon>Entomophthorales</taxon>
        <taxon>Entomophthoraceae</taxon>
        <taxon>Entomophthora</taxon>
    </lineage>
</organism>
<sequence length="474" mass="51343">MSSNNSPHEDPLQRISINNLCNPLDLGEREHDLDVELAAEALGNLRHSIGISRSMGSESELSDQPNPEHFLNRVSNIPIVNSALRAYEQSKANSFVVKYGAETVESSVKSICRPVINKLEPQLGQLDDFACRQLDKLERHYSSFMDPSSSANYLDESPNLQSGTPIRFSHEDDGELRNRRVAELCSNGHNGTMFPQQSSCMTSRPPSRSRWQQVVLEAGVTAGAGVAVISEESMKSLRYCQQWLSYASAHIGRQIQLLTNYIASMSAPSSSTAVATFSATSNFLATIKKEVVATLRKVVDIVGRYAGSGLPGEARLSVRNFILSLPGRWAALNVPILESTNSTPCSSPLLTPTSSSLNSPTVLTPTEHANRVLTLASESMTMLQNVGDIFKDTVDRAESWLTAVGMGGPSHEMDMPGGHIPPFSLLPPPGQRGFPHGNSLASFSLSNNGMHFKSSLMDCASADQDTSSDNDAMC</sequence>
<name>A0ACC2RSG8_9FUNG</name>
<protein>
    <submittedName>
        <fullName evidence="1">Transcriptional regulator opi1</fullName>
    </submittedName>
</protein>
<accession>A0ACC2RSG8</accession>
<evidence type="ECO:0000313" key="2">
    <source>
        <dbReference type="Proteomes" id="UP001165960"/>
    </source>
</evidence>
<proteinExistence type="predicted"/>
<keyword evidence="2" id="KW-1185">Reference proteome</keyword>
<reference evidence="1" key="1">
    <citation type="submission" date="2022-04" db="EMBL/GenBank/DDBJ databases">
        <title>Genome of the entomopathogenic fungus Entomophthora muscae.</title>
        <authorList>
            <person name="Elya C."/>
            <person name="Lovett B.R."/>
            <person name="Lee E."/>
            <person name="Macias A.M."/>
            <person name="Hajek A.E."/>
            <person name="De Bivort B.L."/>
            <person name="Kasson M.T."/>
            <person name="De Fine Licht H.H."/>
            <person name="Stajich J.E."/>
        </authorList>
    </citation>
    <scope>NUCLEOTIDE SEQUENCE</scope>
    <source>
        <strain evidence="1">Berkeley</strain>
    </source>
</reference>